<dbReference type="GO" id="GO:0005524">
    <property type="term" value="F:ATP binding"/>
    <property type="evidence" value="ECO:0007669"/>
    <property type="project" value="UniProtKB-KW"/>
</dbReference>
<dbReference type="EMBL" id="BAFK01000022">
    <property type="protein sequence ID" value="GAB60162.1"/>
    <property type="molecule type" value="Genomic_DNA"/>
</dbReference>
<feature type="transmembrane region" description="Helical" evidence="4">
    <location>
        <begin position="434"/>
        <end position="454"/>
    </location>
</feature>
<feature type="domain" description="RecA family profile 2" evidence="5">
    <location>
        <begin position="312"/>
        <end position="377"/>
    </location>
</feature>
<evidence type="ECO:0000256" key="1">
    <source>
        <dbReference type="ARBA" id="ARBA00022741"/>
    </source>
</evidence>
<dbReference type="PROSITE" id="PS50163">
    <property type="entry name" value="RECA_3"/>
    <property type="match status" value="1"/>
</dbReference>
<keyword evidence="2" id="KW-0067">ATP-binding</keyword>
<dbReference type="InterPro" id="IPR014345">
    <property type="entry name" value="XrtA_polysacc_chain"/>
</dbReference>
<gene>
    <name evidence="6" type="ORF">RNAN_3180</name>
</gene>
<dbReference type="RefSeq" id="WP_008223466.1">
    <property type="nucleotide sequence ID" value="NZ_BAFK01000022.1"/>
</dbReference>
<keyword evidence="4" id="KW-0472">Membrane</keyword>
<evidence type="ECO:0000256" key="2">
    <source>
        <dbReference type="ARBA" id="ARBA00022840"/>
    </source>
</evidence>
<dbReference type="PANTHER" id="PTHR32309">
    <property type="entry name" value="TYROSINE-PROTEIN KINASE"/>
    <property type="match status" value="1"/>
</dbReference>
<feature type="coiled-coil region" evidence="3">
    <location>
        <begin position="171"/>
        <end position="241"/>
    </location>
</feature>
<organism evidence="6 7">
    <name type="scientific">Rheinheimera nanhaiensis E407-8</name>
    <dbReference type="NCBI Taxonomy" id="562729"/>
    <lineage>
        <taxon>Bacteria</taxon>
        <taxon>Pseudomonadati</taxon>
        <taxon>Pseudomonadota</taxon>
        <taxon>Gammaproteobacteria</taxon>
        <taxon>Chromatiales</taxon>
        <taxon>Chromatiaceae</taxon>
        <taxon>Rheinheimera</taxon>
    </lineage>
</organism>
<keyword evidence="4" id="KW-1133">Transmembrane helix</keyword>
<dbReference type="STRING" id="562729.RNAN_3180"/>
<feature type="transmembrane region" description="Helical" evidence="4">
    <location>
        <begin position="495"/>
        <end position="513"/>
    </location>
</feature>
<keyword evidence="3" id="KW-0175">Coiled coil</keyword>
<reference evidence="6 7" key="1">
    <citation type="journal article" date="2012" name="J. Bacteriol.">
        <title>Genome Sequence of the Protease-Producing Bacterium Rheinheimera nanhaiensis E407-8T, Isolated from Deep-Sea Sediment of the South China Sea.</title>
        <authorList>
            <person name="Zhang X.-Y."/>
            <person name="Zhang Y.-J."/>
            <person name="Qin Q.-L."/>
            <person name="Xie B.-B."/>
            <person name="Chen X.-L."/>
            <person name="Zhou B.-C."/>
            <person name="Zhang Y.-Z."/>
        </authorList>
    </citation>
    <scope>NUCLEOTIDE SEQUENCE [LARGE SCALE GENOMIC DNA]</scope>
    <source>
        <strain evidence="6 7">E407-8</strain>
    </source>
</reference>
<dbReference type="InterPro" id="IPR020587">
    <property type="entry name" value="RecA_monomer-monomer_interface"/>
</dbReference>
<dbReference type="GO" id="GO:0003677">
    <property type="term" value="F:DNA binding"/>
    <property type="evidence" value="ECO:0007669"/>
    <property type="project" value="InterPro"/>
</dbReference>
<dbReference type="Proteomes" id="UP000004374">
    <property type="component" value="Unassembled WGS sequence"/>
</dbReference>
<dbReference type="GO" id="GO:0004713">
    <property type="term" value="F:protein tyrosine kinase activity"/>
    <property type="evidence" value="ECO:0007669"/>
    <property type="project" value="TreeGrafter"/>
</dbReference>
<comment type="caution">
    <text evidence="6">The sequence shown here is derived from an EMBL/GenBank/DDBJ whole genome shotgun (WGS) entry which is preliminary data.</text>
</comment>
<dbReference type="GO" id="GO:0008094">
    <property type="term" value="F:ATP-dependent activity, acting on DNA"/>
    <property type="evidence" value="ECO:0007669"/>
    <property type="project" value="InterPro"/>
</dbReference>
<dbReference type="GO" id="GO:0005886">
    <property type="term" value="C:plasma membrane"/>
    <property type="evidence" value="ECO:0007669"/>
    <property type="project" value="TreeGrafter"/>
</dbReference>
<keyword evidence="7" id="KW-1185">Reference proteome</keyword>
<evidence type="ECO:0000259" key="5">
    <source>
        <dbReference type="PROSITE" id="PS50163"/>
    </source>
</evidence>
<protein>
    <submittedName>
        <fullName evidence="6">Lipopolysaccharide biosynthesis protein</fullName>
    </submittedName>
</protein>
<sequence>MRELQQAIEQVQTYLQGVWLRRRYIVITAWLVCPAGWFFVYNMPPTFEASAKLYVETSTVLQPLLQGLALRTNSDDEIKLMARTLLSRPNLEKIARATDLDIQAKDDKSFESLIDSLQSKIKISASGRENIYVIAYSNPQPQLALKVVQETLNNFVEGRLGSSRADSQTAERFLNEQIADYERRLMEAEIRLSDFKKNRLSLLPGNESDYYGQISSEKKRLDEARLGLRELETRLSSARSQLEGEEPVFGVMPFSSGSASRQPTQFDDRIRSLQSQLDNLLIRYTEFHPDVLETKRLLAQLEQQRDEELMAMAQFSSENPQQSAGLNQNAVYQELRISVARLETEVASARVRVKAFEDAVATLESKLNLIPEIEAEFTGLNRDYDITKSKYEALLARRESAELSRRADASEQDVQFNIIEPPRVPLTPSGPNRGLFYTMVLIIGIGAGVFMAFLRSLISPVLTRASQLQSITDLPVFGVVSHTEKATILRQVRMHFVYFALLSGGLLLCYAALLSNEVLFGRSAELLLRVIR</sequence>
<keyword evidence="4" id="KW-0812">Transmembrane</keyword>
<evidence type="ECO:0000256" key="4">
    <source>
        <dbReference type="SAM" id="Phobius"/>
    </source>
</evidence>
<evidence type="ECO:0000313" key="7">
    <source>
        <dbReference type="Proteomes" id="UP000004374"/>
    </source>
</evidence>
<name>I1E1I4_9GAMM</name>
<proteinExistence type="predicted"/>
<feature type="coiled-coil region" evidence="3">
    <location>
        <begin position="298"/>
        <end position="366"/>
    </location>
</feature>
<dbReference type="GO" id="GO:0006259">
    <property type="term" value="P:DNA metabolic process"/>
    <property type="evidence" value="ECO:0007669"/>
    <property type="project" value="InterPro"/>
</dbReference>
<dbReference type="InterPro" id="IPR050445">
    <property type="entry name" value="Bact_polysacc_biosynth/exp"/>
</dbReference>
<dbReference type="OrthoDB" id="9795292at2"/>
<dbReference type="AlphaFoldDB" id="I1E1I4"/>
<feature type="transmembrane region" description="Helical" evidence="4">
    <location>
        <begin position="24"/>
        <end position="43"/>
    </location>
</feature>
<keyword evidence="1" id="KW-0547">Nucleotide-binding</keyword>
<dbReference type="PANTHER" id="PTHR32309:SF13">
    <property type="entry name" value="FERRIC ENTEROBACTIN TRANSPORT PROTEIN FEPE"/>
    <property type="match status" value="1"/>
</dbReference>
<evidence type="ECO:0000256" key="3">
    <source>
        <dbReference type="SAM" id="Coils"/>
    </source>
</evidence>
<dbReference type="NCBIfam" id="TIGR03007">
    <property type="entry name" value="pepcterm_ChnLen"/>
    <property type="match status" value="1"/>
</dbReference>
<accession>I1E1I4</accession>
<evidence type="ECO:0000313" key="6">
    <source>
        <dbReference type="EMBL" id="GAB60162.1"/>
    </source>
</evidence>
<dbReference type="SUPFAM" id="SSF57997">
    <property type="entry name" value="Tropomyosin"/>
    <property type="match status" value="1"/>
</dbReference>